<dbReference type="Proteomes" id="UP000431269">
    <property type="component" value="Chromosome"/>
</dbReference>
<dbReference type="PROSITE" id="PS50889">
    <property type="entry name" value="S4"/>
    <property type="match status" value="1"/>
</dbReference>
<dbReference type="PANTHER" id="PTHR21600:SF44">
    <property type="entry name" value="RIBOSOMAL LARGE SUBUNIT PSEUDOURIDINE SYNTHASE D"/>
    <property type="match status" value="1"/>
</dbReference>
<dbReference type="AlphaFoldDB" id="A0A6I6MQT2"/>
<dbReference type="EC" id="5.4.99.-" evidence="6"/>
<keyword evidence="5" id="KW-0694">RNA-binding</keyword>
<dbReference type="PROSITE" id="PS01129">
    <property type="entry name" value="PSI_RLU"/>
    <property type="match status" value="1"/>
</dbReference>
<feature type="active site" evidence="4">
    <location>
        <position position="140"/>
    </location>
</feature>
<dbReference type="SMART" id="SM00363">
    <property type="entry name" value="S4"/>
    <property type="match status" value="1"/>
</dbReference>
<proteinExistence type="inferred from homology"/>
<evidence type="ECO:0000259" key="7">
    <source>
        <dbReference type="SMART" id="SM00363"/>
    </source>
</evidence>
<evidence type="ECO:0000256" key="2">
    <source>
        <dbReference type="ARBA" id="ARBA00023235"/>
    </source>
</evidence>
<comment type="function">
    <text evidence="6">Responsible for synthesis of pseudouridine from uracil.</text>
</comment>
<dbReference type="InterPro" id="IPR020103">
    <property type="entry name" value="PsdUridine_synth_cat_dom_sf"/>
</dbReference>
<dbReference type="Gene3D" id="3.10.290.10">
    <property type="entry name" value="RNA-binding S4 domain"/>
    <property type="match status" value="1"/>
</dbReference>
<accession>A0A6I6MQT2</accession>
<comment type="similarity">
    <text evidence="1 6">Belongs to the pseudouridine synthase RluA family.</text>
</comment>
<dbReference type="KEGG" id="tsv:DSM104635_01884"/>
<dbReference type="CDD" id="cd00165">
    <property type="entry name" value="S4"/>
    <property type="match status" value="1"/>
</dbReference>
<dbReference type="Pfam" id="PF01479">
    <property type="entry name" value="S4"/>
    <property type="match status" value="1"/>
</dbReference>
<evidence type="ECO:0000313" key="8">
    <source>
        <dbReference type="EMBL" id="QGZ95044.1"/>
    </source>
</evidence>
<keyword evidence="9" id="KW-1185">Reference proteome</keyword>
<feature type="domain" description="RNA-binding S4" evidence="7">
    <location>
        <begin position="16"/>
        <end position="75"/>
    </location>
</feature>
<dbReference type="GO" id="GO:0000455">
    <property type="term" value="P:enzyme-directed rRNA pseudouridine synthesis"/>
    <property type="evidence" value="ECO:0007669"/>
    <property type="project" value="UniProtKB-ARBA"/>
</dbReference>
<evidence type="ECO:0000256" key="5">
    <source>
        <dbReference type="PROSITE-ProRule" id="PRU00182"/>
    </source>
</evidence>
<dbReference type="PANTHER" id="PTHR21600">
    <property type="entry name" value="MITOCHONDRIAL RNA PSEUDOURIDINE SYNTHASE"/>
    <property type="match status" value="1"/>
</dbReference>
<comment type="catalytic activity">
    <reaction evidence="6">
        <text>a uridine in RNA = a pseudouridine in RNA</text>
        <dbReference type="Rhea" id="RHEA:48348"/>
        <dbReference type="Rhea" id="RHEA-COMP:12068"/>
        <dbReference type="Rhea" id="RHEA-COMP:12069"/>
        <dbReference type="ChEBI" id="CHEBI:65314"/>
        <dbReference type="ChEBI" id="CHEBI:65315"/>
    </reaction>
</comment>
<evidence type="ECO:0000313" key="9">
    <source>
        <dbReference type="Proteomes" id="UP000431269"/>
    </source>
</evidence>
<sequence>MRSVETIEVHEDDGVARIDRWLRRRYPHLTQGQVEKMIRTGQVRVDGARVKASDRVSPGQSVRIPPIPEATERLPAGISGKDADFIRSLVIHRDDDVIVLNKPAGLAVQGGTNTTRHVDGMLDGLIFDAEKRPKLVHRLDRDTSGCLVLARHPRAAAWLGEAFRDRDTDKIYWAIVLGSPRPKVGELRSWMRKAPGPRDADREMMISAEQREEGAVHAVTQYAVLSEAGQSVSWVALRPVTGRTHQLRFHMAEFSHAIAGDPKYRSDRPTPNDLQDQLLLHARALRLPHPSGGELNVTAKLSPHMVAAFDMLGFDERDERDPFAPFPQAARK</sequence>
<name>A0A6I6MQT2_9CAUL</name>
<dbReference type="InterPro" id="IPR006225">
    <property type="entry name" value="PsdUridine_synth_RluC/D"/>
</dbReference>
<dbReference type="InterPro" id="IPR006224">
    <property type="entry name" value="PsdUridine_synth_RluA-like_CS"/>
</dbReference>
<dbReference type="InterPro" id="IPR050188">
    <property type="entry name" value="RluA_PseudoU_synthase"/>
</dbReference>
<protein>
    <recommendedName>
        <fullName evidence="6">Pseudouridine synthase</fullName>
        <ecNumber evidence="6">5.4.99.-</ecNumber>
    </recommendedName>
</protein>
<organism evidence="8 9">
    <name type="scientific">Terricaulis silvestris</name>
    <dbReference type="NCBI Taxonomy" id="2686094"/>
    <lineage>
        <taxon>Bacteria</taxon>
        <taxon>Pseudomonadati</taxon>
        <taxon>Pseudomonadota</taxon>
        <taxon>Alphaproteobacteria</taxon>
        <taxon>Caulobacterales</taxon>
        <taxon>Caulobacteraceae</taxon>
        <taxon>Terricaulis</taxon>
    </lineage>
</organism>
<dbReference type="SUPFAM" id="SSF55174">
    <property type="entry name" value="Alpha-L RNA-binding motif"/>
    <property type="match status" value="1"/>
</dbReference>
<dbReference type="InterPro" id="IPR006145">
    <property type="entry name" value="PsdUridine_synth_RsuA/RluA"/>
</dbReference>
<dbReference type="InterPro" id="IPR036986">
    <property type="entry name" value="S4_RNA-bd_sf"/>
</dbReference>
<dbReference type="Gene3D" id="3.30.2350.10">
    <property type="entry name" value="Pseudouridine synthase"/>
    <property type="match status" value="1"/>
</dbReference>
<dbReference type="InterPro" id="IPR002942">
    <property type="entry name" value="S4_RNA-bd"/>
</dbReference>
<dbReference type="GO" id="GO:0160140">
    <property type="term" value="F:23S rRNA pseudouridine(1911/1915/1917) synthase activity"/>
    <property type="evidence" value="ECO:0007669"/>
    <property type="project" value="UniProtKB-EC"/>
</dbReference>
<dbReference type="NCBIfam" id="TIGR00005">
    <property type="entry name" value="rluA_subfam"/>
    <property type="match status" value="1"/>
</dbReference>
<dbReference type="EMBL" id="CP047045">
    <property type="protein sequence ID" value="QGZ95044.1"/>
    <property type="molecule type" value="Genomic_DNA"/>
</dbReference>
<comment type="catalytic activity">
    <reaction evidence="3">
        <text>uridine(1911/1915/1917) in 23S rRNA = pseudouridine(1911/1915/1917) in 23S rRNA</text>
        <dbReference type="Rhea" id="RHEA:42524"/>
        <dbReference type="Rhea" id="RHEA-COMP:10097"/>
        <dbReference type="Rhea" id="RHEA-COMP:10098"/>
        <dbReference type="ChEBI" id="CHEBI:65314"/>
        <dbReference type="ChEBI" id="CHEBI:65315"/>
        <dbReference type="EC" id="5.4.99.23"/>
    </reaction>
</comment>
<dbReference type="CDD" id="cd02869">
    <property type="entry name" value="PseudoU_synth_RluA_like"/>
    <property type="match status" value="1"/>
</dbReference>
<dbReference type="RefSeq" id="WP_158765933.1">
    <property type="nucleotide sequence ID" value="NZ_CP047045.1"/>
</dbReference>
<evidence type="ECO:0000256" key="1">
    <source>
        <dbReference type="ARBA" id="ARBA00010876"/>
    </source>
</evidence>
<evidence type="ECO:0000256" key="3">
    <source>
        <dbReference type="ARBA" id="ARBA00036882"/>
    </source>
</evidence>
<keyword evidence="2 6" id="KW-0413">Isomerase</keyword>
<dbReference type="SUPFAM" id="SSF55120">
    <property type="entry name" value="Pseudouridine synthase"/>
    <property type="match status" value="1"/>
</dbReference>
<evidence type="ECO:0000256" key="6">
    <source>
        <dbReference type="RuleBase" id="RU362028"/>
    </source>
</evidence>
<reference evidence="9" key="1">
    <citation type="submission" date="2019-12" db="EMBL/GenBank/DDBJ databases">
        <title>Complete genome of Terracaulis silvestris 0127_4.</title>
        <authorList>
            <person name="Vieira S."/>
            <person name="Riedel T."/>
            <person name="Sproer C."/>
            <person name="Pascual J."/>
            <person name="Boedeker C."/>
            <person name="Overmann J."/>
        </authorList>
    </citation>
    <scope>NUCLEOTIDE SEQUENCE [LARGE SCALE GENOMIC DNA]</scope>
    <source>
        <strain evidence="9">0127_4</strain>
    </source>
</reference>
<gene>
    <name evidence="8" type="primary">rluC_2</name>
    <name evidence="8" type="ORF">DSM104635_01884</name>
</gene>
<dbReference type="Pfam" id="PF00849">
    <property type="entry name" value="PseudoU_synth_2"/>
    <property type="match status" value="1"/>
</dbReference>
<evidence type="ECO:0000256" key="4">
    <source>
        <dbReference type="PIRSR" id="PIRSR606225-1"/>
    </source>
</evidence>
<dbReference type="GO" id="GO:0003723">
    <property type="term" value="F:RNA binding"/>
    <property type="evidence" value="ECO:0007669"/>
    <property type="project" value="UniProtKB-KW"/>
</dbReference>